<feature type="non-terminal residue" evidence="1">
    <location>
        <position position="1"/>
    </location>
</feature>
<organism evidence="1 2">
    <name type="scientific">Funneliformis geosporum</name>
    <dbReference type="NCBI Taxonomy" id="1117311"/>
    <lineage>
        <taxon>Eukaryota</taxon>
        <taxon>Fungi</taxon>
        <taxon>Fungi incertae sedis</taxon>
        <taxon>Mucoromycota</taxon>
        <taxon>Glomeromycotina</taxon>
        <taxon>Glomeromycetes</taxon>
        <taxon>Glomerales</taxon>
        <taxon>Glomeraceae</taxon>
        <taxon>Funneliformis</taxon>
    </lineage>
</organism>
<evidence type="ECO:0000313" key="1">
    <source>
        <dbReference type="EMBL" id="CAI2197306.1"/>
    </source>
</evidence>
<keyword evidence="2" id="KW-1185">Reference proteome</keyword>
<name>A0A9W4T9G4_9GLOM</name>
<sequence length="345" mass="39609">EAQLDTAKTFREIGEMELAWLAQGNPASREGEMKFSLEAIFLAHDLEIGQFHDLAELLSAFQKVFALSAPEEAVINQSQQVVKSIIGERKEKLEDIKNKIKENDYSYYQKFTSAVEYFRHFDIEVGIRNALRDNDFSIVGYYTPRLNQVSNQQQEWVLENIHGKDYEKIFKEKAHRSNFANFIKSLDNNVELRGKIKSFATANYHGLTVAEINQILAKCGVSPAEQVKIDRVYTEYYNVCLEKTAEYQGHTKADTSLADLKKELVLAKVGKLEEKERLVGEEWRKLEAELAKPIVDEAKKAEIIKKIGEFPPYQLFPTSANIPGKLEKIEADYQAYKVEKDKLDR</sequence>
<dbReference type="Proteomes" id="UP001153678">
    <property type="component" value="Unassembled WGS sequence"/>
</dbReference>
<evidence type="ECO:0000313" key="2">
    <source>
        <dbReference type="Proteomes" id="UP001153678"/>
    </source>
</evidence>
<reference evidence="1" key="1">
    <citation type="submission" date="2022-08" db="EMBL/GenBank/DDBJ databases">
        <authorList>
            <person name="Kallberg Y."/>
            <person name="Tangrot J."/>
            <person name="Rosling A."/>
        </authorList>
    </citation>
    <scope>NUCLEOTIDE SEQUENCE</scope>
    <source>
        <strain evidence="1">Wild A</strain>
    </source>
</reference>
<comment type="caution">
    <text evidence="1">The sequence shown here is derived from an EMBL/GenBank/DDBJ whole genome shotgun (WGS) entry which is preliminary data.</text>
</comment>
<proteinExistence type="predicted"/>
<dbReference type="AlphaFoldDB" id="A0A9W4T9G4"/>
<protein>
    <submittedName>
        <fullName evidence="1">16773_t:CDS:1</fullName>
    </submittedName>
</protein>
<accession>A0A9W4T9G4</accession>
<feature type="non-terminal residue" evidence="1">
    <location>
        <position position="345"/>
    </location>
</feature>
<dbReference type="EMBL" id="CAMKVN010016056">
    <property type="protein sequence ID" value="CAI2197306.1"/>
    <property type="molecule type" value="Genomic_DNA"/>
</dbReference>
<gene>
    <name evidence="1" type="ORF">FWILDA_LOCUS18011</name>
</gene>